<keyword evidence="3" id="KW-1185">Reference proteome</keyword>
<dbReference type="EMBL" id="JAGTPG010000002">
    <property type="protein sequence ID" value="MBR8639738.1"/>
    <property type="molecule type" value="Genomic_DNA"/>
</dbReference>
<comment type="caution">
    <text evidence="2">The sequence shown here is derived from an EMBL/GenBank/DDBJ whole genome shotgun (WGS) entry which is preliminary data.</text>
</comment>
<evidence type="ECO:0000256" key="1">
    <source>
        <dbReference type="SAM" id="MobiDB-lite"/>
    </source>
</evidence>
<organism evidence="2 3">
    <name type="scientific">Streptomyces tuirus</name>
    <dbReference type="NCBI Taxonomy" id="68278"/>
    <lineage>
        <taxon>Bacteria</taxon>
        <taxon>Bacillati</taxon>
        <taxon>Actinomycetota</taxon>
        <taxon>Actinomycetes</taxon>
        <taxon>Kitasatosporales</taxon>
        <taxon>Streptomycetaceae</taxon>
        <taxon>Streptomyces</taxon>
    </lineage>
</organism>
<dbReference type="Proteomes" id="UP000682308">
    <property type="component" value="Unassembled WGS sequence"/>
</dbReference>
<accession>A0A941IZM4</accession>
<gene>
    <name evidence="2" type="ORF">KEF29_11585</name>
</gene>
<reference evidence="2 3" key="1">
    <citation type="submission" date="2021-04" db="EMBL/GenBank/DDBJ databases">
        <title>Characterization of the biosynthetic gene cluster of new lipopeptides with antitumor activity in the genome of the marine Streptomyces PHM034.</title>
        <authorList>
            <person name="Ceniceros A."/>
            <person name="Canedo L."/>
            <person name="Mendez C."/>
            <person name="Olano C."/>
            <person name="Schleissner C."/>
            <person name="Cuevas C."/>
            <person name="De La Calle F."/>
            <person name="Salas J.A."/>
        </authorList>
    </citation>
    <scope>NUCLEOTIDE SEQUENCE [LARGE SCALE GENOMIC DNA]</scope>
    <source>
        <strain evidence="2 3">PHM034</strain>
    </source>
</reference>
<protein>
    <submittedName>
        <fullName evidence="2">Uncharacterized protein</fullName>
    </submittedName>
</protein>
<proteinExistence type="predicted"/>
<sequence length="59" mass="6373">MPPLPPSRPCGSARDRSDRVLVGEDLPRRRAHLLCAATEGVEVLALLSLGIDIIDIGKR</sequence>
<evidence type="ECO:0000313" key="3">
    <source>
        <dbReference type="Proteomes" id="UP000682308"/>
    </source>
</evidence>
<dbReference type="AlphaFoldDB" id="A0A941IZM4"/>
<feature type="region of interest" description="Disordered" evidence="1">
    <location>
        <begin position="1"/>
        <end position="21"/>
    </location>
</feature>
<name>A0A941IZM4_9ACTN</name>
<evidence type="ECO:0000313" key="2">
    <source>
        <dbReference type="EMBL" id="MBR8639738.1"/>
    </source>
</evidence>